<dbReference type="GO" id="GO:0019752">
    <property type="term" value="P:carboxylic acid metabolic process"/>
    <property type="evidence" value="ECO:0007669"/>
    <property type="project" value="UniProtKB-ARBA"/>
</dbReference>
<dbReference type="InterPro" id="IPR011234">
    <property type="entry name" value="Fumarylacetoacetase-like_C"/>
</dbReference>
<evidence type="ECO:0000256" key="6">
    <source>
        <dbReference type="ARBA" id="ARBA00060569"/>
    </source>
</evidence>
<dbReference type="GO" id="GO:0008704">
    <property type="term" value="F:5-carboxymethyl-2-hydroxymuconate delta-isomerase activity"/>
    <property type="evidence" value="ECO:0007669"/>
    <property type="project" value="UniProtKB-EC"/>
</dbReference>
<dbReference type="PANTHER" id="PTHR42796">
    <property type="entry name" value="FUMARYLACETOACETATE HYDROLASE DOMAIN-CONTAINING PROTEIN 2A-RELATED"/>
    <property type="match status" value="1"/>
</dbReference>
<organism evidence="9 10">
    <name type="scientific">Billgrantia pellis</name>
    <dbReference type="NCBI Taxonomy" id="2606936"/>
    <lineage>
        <taxon>Bacteria</taxon>
        <taxon>Pseudomonadati</taxon>
        <taxon>Pseudomonadota</taxon>
        <taxon>Gammaproteobacteria</taxon>
        <taxon>Oceanospirillales</taxon>
        <taxon>Halomonadaceae</taxon>
        <taxon>Billgrantia</taxon>
    </lineage>
</organism>
<sequence length="251" mass="26730">MAVLLERAKGDLALLSEASATAGSESAVEREGIVLQAPITRPGKVLGVGRNYGAHAGEGGLLAQAEPRIFAKVPSSVIGTGAPIPCPASVTKLDWEVELAVVIGRHMKEIPESQALEYIAGYTIVNDVSAREFQFDVKPPQTTFAKSMDGFTPMGPVLLTADELTDPSDVALRCWVNDTLMQEGNTSDMIFPVAYILSYLSRFMTLEPGDVIATGTPSGVGCFRDPPVYLTHGDQVRMEIPPIGVLANDIT</sequence>
<dbReference type="GO" id="GO:0046872">
    <property type="term" value="F:metal ion binding"/>
    <property type="evidence" value="ECO:0007669"/>
    <property type="project" value="UniProtKB-KW"/>
</dbReference>
<evidence type="ECO:0000256" key="1">
    <source>
        <dbReference type="ARBA" id="ARBA00010211"/>
    </source>
</evidence>
<dbReference type="EMBL" id="VTPY01000008">
    <property type="protein sequence ID" value="KAA0010109.1"/>
    <property type="molecule type" value="Genomic_DNA"/>
</dbReference>
<dbReference type="Pfam" id="PF01557">
    <property type="entry name" value="FAA_hydrolase"/>
    <property type="match status" value="1"/>
</dbReference>
<keyword evidence="9" id="KW-0378">Hydrolase</keyword>
<dbReference type="GO" id="GO:0018800">
    <property type="term" value="F:5-oxopent-3-ene-1,2,5-tricarboxylate decarboxylase activity"/>
    <property type="evidence" value="ECO:0007669"/>
    <property type="project" value="UniProtKB-EC"/>
</dbReference>
<dbReference type="AlphaFoldDB" id="A0A7V7FWI3"/>
<dbReference type="Gene3D" id="3.90.850.10">
    <property type="entry name" value="Fumarylacetoacetase-like, C-terminal domain"/>
    <property type="match status" value="1"/>
</dbReference>
<evidence type="ECO:0000256" key="5">
    <source>
        <dbReference type="ARBA" id="ARBA00057150"/>
    </source>
</evidence>
<evidence type="ECO:0000313" key="9">
    <source>
        <dbReference type="EMBL" id="KAA0010109.1"/>
    </source>
</evidence>
<name>A0A7V7FWI3_9GAMM</name>
<evidence type="ECO:0000259" key="8">
    <source>
        <dbReference type="Pfam" id="PF01557"/>
    </source>
</evidence>
<evidence type="ECO:0000256" key="7">
    <source>
        <dbReference type="ARBA" id="ARBA00060680"/>
    </source>
</evidence>
<dbReference type="SUPFAM" id="SSF56529">
    <property type="entry name" value="FAH"/>
    <property type="match status" value="1"/>
</dbReference>
<comment type="pathway">
    <text evidence="7">Aromatic compound metabolism; 4-hydroxyphenylacetate degradation; pyruvate and succinate semialdehyde from 4-hydroxyphenylacetate: step 5/7.</text>
</comment>
<feature type="domain" description="Fumarylacetoacetase-like C-terminal" evidence="8">
    <location>
        <begin position="44"/>
        <end position="250"/>
    </location>
</feature>
<comment type="similarity">
    <text evidence="1">Belongs to the FAH family.</text>
</comment>
<dbReference type="FunFam" id="3.90.850.10:FF:000002">
    <property type="entry name" value="2-hydroxyhepta-2,4-diene-1,7-dioate isomerase"/>
    <property type="match status" value="1"/>
</dbReference>
<gene>
    <name evidence="9" type="ORF">F0A17_19350</name>
</gene>
<dbReference type="GO" id="GO:0016787">
    <property type="term" value="F:hydrolase activity"/>
    <property type="evidence" value="ECO:0007669"/>
    <property type="project" value="UniProtKB-KW"/>
</dbReference>
<keyword evidence="10" id="KW-1185">Reference proteome</keyword>
<dbReference type="PANTHER" id="PTHR42796:SF4">
    <property type="entry name" value="FUMARYLACETOACETATE HYDROLASE DOMAIN-CONTAINING PROTEIN 2A"/>
    <property type="match status" value="1"/>
</dbReference>
<accession>A0A7V7FWI3</accession>
<protein>
    <submittedName>
        <fullName evidence="9">Fumarylacetoacetate hydrolase family protein</fullName>
    </submittedName>
</protein>
<proteinExistence type="inferred from homology"/>
<comment type="catalytic activity">
    <reaction evidence="4">
        <text>(2E,4Z)-5-hydroxypenta-2,4-diene-1,2,5-tricarboxylate = (3E,5R)-5-carboxy-2-oxohept-3-enedioate</text>
        <dbReference type="Rhea" id="RHEA:18813"/>
        <dbReference type="ChEBI" id="CHEBI:47961"/>
        <dbReference type="ChEBI" id="CHEBI:87491"/>
        <dbReference type="EC" id="5.3.3.10"/>
    </reaction>
</comment>
<dbReference type="InterPro" id="IPR036663">
    <property type="entry name" value="Fumarylacetoacetase_C_sf"/>
</dbReference>
<comment type="caution">
    <text evidence="9">The sequence shown here is derived from an EMBL/GenBank/DDBJ whole genome shotgun (WGS) entry which is preliminary data.</text>
</comment>
<evidence type="ECO:0000256" key="4">
    <source>
        <dbReference type="ARBA" id="ARBA00052790"/>
    </source>
</evidence>
<evidence type="ECO:0000313" key="10">
    <source>
        <dbReference type="Proteomes" id="UP000486760"/>
    </source>
</evidence>
<comment type="catalytic activity">
    <reaction evidence="3">
        <text>(3E,5R)-5-carboxy-2-oxohept-3-enedioate + H(+) = (4Z)-2-oxohept-4-enedioate + CO2</text>
        <dbReference type="Rhea" id="RHEA:14397"/>
        <dbReference type="ChEBI" id="CHEBI:15378"/>
        <dbReference type="ChEBI" id="CHEBI:16526"/>
        <dbReference type="ChEBI" id="CHEBI:87491"/>
        <dbReference type="ChEBI" id="CHEBI:87507"/>
        <dbReference type="EC" id="4.1.1.68"/>
    </reaction>
</comment>
<keyword evidence="2" id="KW-0479">Metal-binding</keyword>
<evidence type="ECO:0000256" key="2">
    <source>
        <dbReference type="ARBA" id="ARBA00022723"/>
    </source>
</evidence>
<evidence type="ECO:0000256" key="3">
    <source>
        <dbReference type="ARBA" id="ARBA00051258"/>
    </source>
</evidence>
<dbReference type="InterPro" id="IPR051121">
    <property type="entry name" value="FAH"/>
</dbReference>
<comment type="function">
    <text evidence="5">Decarboxylates OPET (5-oxo-pent-3-ene-1,2,5-tricarboxylic acid) into HHDD (2-hydroxy-hept-2,4-diene-1,7-dioate) and isomerizes it to OHED (2-oxo-hept-3-ene-1,7-dioate).</text>
</comment>
<dbReference type="Proteomes" id="UP000486760">
    <property type="component" value="Unassembled WGS sequence"/>
</dbReference>
<comment type="pathway">
    <text evidence="6">Aromatic compound metabolism; 4-hydroxyphenylacetate degradation; pyruvate and succinate semialdehyde from 4-hydroxyphenylacetate: step 4/7.</text>
</comment>
<reference evidence="9 10" key="1">
    <citation type="submission" date="2019-08" db="EMBL/GenBank/DDBJ databases">
        <title>Bioinformatics analysis of the strain L3 and L5.</title>
        <authorList>
            <person name="Li X."/>
        </authorList>
    </citation>
    <scope>NUCLEOTIDE SEQUENCE [LARGE SCALE GENOMIC DNA]</scope>
    <source>
        <strain evidence="9 10">L5</strain>
    </source>
</reference>